<organism evidence="3 4">
    <name type="scientific">Acrobeloides nanus</name>
    <dbReference type="NCBI Taxonomy" id="290746"/>
    <lineage>
        <taxon>Eukaryota</taxon>
        <taxon>Metazoa</taxon>
        <taxon>Ecdysozoa</taxon>
        <taxon>Nematoda</taxon>
        <taxon>Chromadorea</taxon>
        <taxon>Rhabditida</taxon>
        <taxon>Tylenchina</taxon>
        <taxon>Cephalobomorpha</taxon>
        <taxon>Cephaloboidea</taxon>
        <taxon>Cephalobidae</taxon>
        <taxon>Acrobeloides</taxon>
    </lineage>
</organism>
<keyword evidence="3" id="KW-1185">Reference proteome</keyword>
<keyword evidence="2" id="KW-0472">Membrane</keyword>
<protein>
    <submittedName>
        <fullName evidence="4">Uncharacterized protein</fullName>
    </submittedName>
</protein>
<keyword evidence="1" id="KW-0175">Coiled coil</keyword>
<feature type="coiled-coil region" evidence="1">
    <location>
        <begin position="559"/>
        <end position="612"/>
    </location>
</feature>
<dbReference type="WBParaSite" id="ACRNAN_scaffold5295.g29771.t1">
    <property type="protein sequence ID" value="ACRNAN_scaffold5295.g29771.t1"/>
    <property type="gene ID" value="ACRNAN_scaffold5295.g29771"/>
</dbReference>
<name>A0A914E3G1_9BILA</name>
<evidence type="ECO:0000256" key="2">
    <source>
        <dbReference type="SAM" id="Phobius"/>
    </source>
</evidence>
<keyword evidence="2" id="KW-1133">Transmembrane helix</keyword>
<feature type="transmembrane region" description="Helical" evidence="2">
    <location>
        <begin position="42"/>
        <end position="61"/>
    </location>
</feature>
<dbReference type="Proteomes" id="UP000887540">
    <property type="component" value="Unplaced"/>
</dbReference>
<evidence type="ECO:0000313" key="4">
    <source>
        <dbReference type="WBParaSite" id="ACRNAN_scaffold5295.g29771.t1"/>
    </source>
</evidence>
<keyword evidence="2" id="KW-0812">Transmembrane</keyword>
<accession>A0A914E3G1</accession>
<evidence type="ECO:0000256" key="1">
    <source>
        <dbReference type="SAM" id="Coils"/>
    </source>
</evidence>
<sequence>MFLTSIPATDCKMRNGGYVTLKEREDMVSSNPTLKKSWKSRLCGIQTSFAIFFILILALSITVEHHRISTLWAALDNLGRMSIEKPDRLTTSFKLNSSFKLNTSFNVDDNLDNMVIERRNILVDFQYGNGGYLDVWKDPKYTRYYVTPICEIVAESTKCLDNEYDLQHPYIVVLPIQLWNGKAAEMAALAITHKIRENSSSSGADVQPNDCRPLPIKSARLVTNTLLNFEVPSGFRPNVLAEGNAAKFYLYPKDKIMCQKIVTDVQQNPTLFLEKIDLYLEYTMTVGKQSKHEVIVTSESLTKSEAFSILNNTYENKNGTVYLTSSDMNKFSRDVLKTINIIDTSTADFISTEEENNLIKSLIQDLKDETTLDSKLPKGEWDSVFWSDLFTRPDIVTSYLANTFSYDQGKQQFIYDSKNETEFYGDLKDKLSEYSDKSWAGSASARYGLFSGGGKVSHTDIDDMKKDWENLTKMAQKGELHSNNMTEYLKQNNRTVQWTGEKFIPKGLDLHRVNTNKLLIRGQIFYQKIVMTEIPATVKNRIQTESGNSTPGMDFYEELIQLRNKTKDLQSKLDILKNQTSININNVKNELNNKISSDASSLKNEISRSKNETINKLVAEFLTKVDYERSLGVLPHEQSVKYDQIQRHRLCLALSAMLAYGESAQNCCKSVVLYNRLKLL</sequence>
<reference evidence="4" key="1">
    <citation type="submission" date="2022-11" db="UniProtKB">
        <authorList>
            <consortium name="WormBaseParasite"/>
        </authorList>
    </citation>
    <scope>IDENTIFICATION</scope>
</reference>
<evidence type="ECO:0000313" key="3">
    <source>
        <dbReference type="Proteomes" id="UP000887540"/>
    </source>
</evidence>
<proteinExistence type="predicted"/>
<dbReference type="AlphaFoldDB" id="A0A914E3G1"/>